<proteinExistence type="predicted"/>
<evidence type="ECO:0000256" key="1">
    <source>
        <dbReference type="SAM" id="MobiDB-lite"/>
    </source>
</evidence>
<dbReference type="GeneID" id="30178045"/>
<gene>
    <name evidence="2" type="ORF">PICMEDRAFT_168427</name>
</gene>
<feature type="region of interest" description="Disordered" evidence="1">
    <location>
        <begin position="1"/>
        <end position="37"/>
    </location>
</feature>
<dbReference type="EMBL" id="KV454005">
    <property type="protein sequence ID" value="ODQ45223.1"/>
    <property type="molecule type" value="Genomic_DNA"/>
</dbReference>
<feature type="region of interest" description="Disordered" evidence="1">
    <location>
        <begin position="47"/>
        <end position="66"/>
    </location>
</feature>
<dbReference type="PANTHER" id="PTHR28052">
    <property type="entry name" value="UPF0545 PROTEIN C22ORF39"/>
    <property type="match status" value="1"/>
</dbReference>
<evidence type="ECO:0008006" key="4">
    <source>
        <dbReference type="Google" id="ProtNLM"/>
    </source>
</evidence>
<dbReference type="OrthoDB" id="2017405at2759"/>
<accession>A0A1E3NIQ6</accession>
<evidence type="ECO:0000313" key="3">
    <source>
        <dbReference type="Proteomes" id="UP000094455"/>
    </source>
</evidence>
<dbReference type="AlphaFoldDB" id="A0A1E3NIQ6"/>
<name>A0A1E3NIQ6_9ASCO</name>
<dbReference type="PANTHER" id="PTHR28052:SF1">
    <property type="entry name" value="UPF0545 PROTEIN C22ORF39"/>
    <property type="match status" value="1"/>
</dbReference>
<organism evidence="2 3">
    <name type="scientific">Pichia membranifaciens NRRL Y-2026</name>
    <dbReference type="NCBI Taxonomy" id="763406"/>
    <lineage>
        <taxon>Eukaryota</taxon>
        <taxon>Fungi</taxon>
        <taxon>Dikarya</taxon>
        <taxon>Ascomycota</taxon>
        <taxon>Saccharomycotina</taxon>
        <taxon>Pichiomycetes</taxon>
        <taxon>Pichiales</taxon>
        <taxon>Pichiaceae</taxon>
        <taxon>Pichia</taxon>
    </lineage>
</organism>
<dbReference type="RefSeq" id="XP_019016336.1">
    <property type="nucleotide sequence ID" value="XM_019161358.1"/>
</dbReference>
<sequence>MFWSKKEETSATPTATVPETKDDDFHTPPNDDGNELSNMESIINDVIGEGKKGSNTLRDKASSRAESLELHKFPKEMSCMTALDELMQCMSLGGQIRSYYRYGDLTLCDKQSEKLNFCFSNSLNTEDVKEVNVQDFYKKRLVEQLKRGSSEDIWESRE</sequence>
<dbReference type="InterPro" id="IPR021475">
    <property type="entry name" value="Pants/Emi1-like"/>
</dbReference>
<dbReference type="Pfam" id="PF11326">
    <property type="entry name" value="PANTS-like"/>
    <property type="match status" value="1"/>
</dbReference>
<keyword evidence="3" id="KW-1185">Reference proteome</keyword>
<protein>
    <recommendedName>
        <fullName evidence="4">Early meiotic induction protein 1</fullName>
    </recommendedName>
</protein>
<feature type="compositionally biased region" description="Basic and acidic residues" evidence="1">
    <location>
        <begin position="48"/>
        <end position="66"/>
    </location>
</feature>
<dbReference type="STRING" id="763406.A0A1E3NIQ6"/>
<evidence type="ECO:0000313" key="2">
    <source>
        <dbReference type="EMBL" id="ODQ45223.1"/>
    </source>
</evidence>
<reference evidence="2 3" key="1">
    <citation type="journal article" date="2016" name="Proc. Natl. Acad. Sci. U.S.A.">
        <title>Comparative genomics of biotechnologically important yeasts.</title>
        <authorList>
            <person name="Riley R."/>
            <person name="Haridas S."/>
            <person name="Wolfe K.H."/>
            <person name="Lopes M.R."/>
            <person name="Hittinger C.T."/>
            <person name="Goeker M."/>
            <person name="Salamov A.A."/>
            <person name="Wisecaver J.H."/>
            <person name="Long T.M."/>
            <person name="Calvey C.H."/>
            <person name="Aerts A.L."/>
            <person name="Barry K.W."/>
            <person name="Choi C."/>
            <person name="Clum A."/>
            <person name="Coughlan A.Y."/>
            <person name="Deshpande S."/>
            <person name="Douglass A.P."/>
            <person name="Hanson S.J."/>
            <person name="Klenk H.-P."/>
            <person name="LaButti K.M."/>
            <person name="Lapidus A."/>
            <person name="Lindquist E.A."/>
            <person name="Lipzen A.M."/>
            <person name="Meier-Kolthoff J.P."/>
            <person name="Ohm R.A."/>
            <person name="Otillar R.P."/>
            <person name="Pangilinan J.L."/>
            <person name="Peng Y."/>
            <person name="Rokas A."/>
            <person name="Rosa C.A."/>
            <person name="Scheuner C."/>
            <person name="Sibirny A.A."/>
            <person name="Slot J.C."/>
            <person name="Stielow J.B."/>
            <person name="Sun H."/>
            <person name="Kurtzman C.P."/>
            <person name="Blackwell M."/>
            <person name="Grigoriev I.V."/>
            <person name="Jeffries T.W."/>
        </authorList>
    </citation>
    <scope>NUCLEOTIDE SEQUENCE [LARGE SCALE GENOMIC DNA]</scope>
    <source>
        <strain evidence="2 3">NRRL Y-2026</strain>
    </source>
</reference>
<dbReference type="Proteomes" id="UP000094455">
    <property type="component" value="Unassembled WGS sequence"/>
</dbReference>